<evidence type="ECO:0000256" key="7">
    <source>
        <dbReference type="SAM" id="SignalP"/>
    </source>
</evidence>
<accession>A0A7G9B4B2</accession>
<evidence type="ECO:0000256" key="5">
    <source>
        <dbReference type="ARBA" id="ARBA00023136"/>
    </source>
</evidence>
<dbReference type="PANTHER" id="PTHR34296:SF2">
    <property type="entry name" value="ABC TRANSPORTER GUANOSINE-BINDING PROTEIN NUPN"/>
    <property type="match status" value="1"/>
</dbReference>
<protein>
    <submittedName>
        <fullName evidence="9">BMP family ABC transporter substrate-binding protein</fullName>
    </submittedName>
</protein>
<gene>
    <name evidence="9" type="ORF">H8790_13295</name>
</gene>
<name>A0A7G9B4B2_9FIRM</name>
<dbReference type="PROSITE" id="PS51257">
    <property type="entry name" value="PROKAR_LIPOPROTEIN"/>
    <property type="match status" value="1"/>
</dbReference>
<evidence type="ECO:0000313" key="9">
    <source>
        <dbReference type="EMBL" id="QNL44393.1"/>
    </source>
</evidence>
<dbReference type="InterPro" id="IPR050957">
    <property type="entry name" value="BMP_lipoprotein"/>
</dbReference>
<evidence type="ECO:0000259" key="8">
    <source>
        <dbReference type="Pfam" id="PF02608"/>
    </source>
</evidence>
<dbReference type="Pfam" id="PF02608">
    <property type="entry name" value="Bmp"/>
    <property type="match status" value="1"/>
</dbReference>
<organism evidence="9 10">
    <name type="scientific">Oscillibacter hominis</name>
    <dbReference type="NCBI Taxonomy" id="2763056"/>
    <lineage>
        <taxon>Bacteria</taxon>
        <taxon>Bacillati</taxon>
        <taxon>Bacillota</taxon>
        <taxon>Clostridia</taxon>
        <taxon>Eubacteriales</taxon>
        <taxon>Oscillospiraceae</taxon>
        <taxon>Oscillibacter</taxon>
    </lineage>
</organism>
<dbReference type="KEGG" id="ohi:H8790_13295"/>
<dbReference type="AlphaFoldDB" id="A0A7G9B4B2"/>
<evidence type="ECO:0000256" key="1">
    <source>
        <dbReference type="ARBA" id="ARBA00004193"/>
    </source>
</evidence>
<evidence type="ECO:0000313" key="10">
    <source>
        <dbReference type="Proteomes" id="UP000515960"/>
    </source>
</evidence>
<keyword evidence="4 7" id="KW-0732">Signal</keyword>
<comment type="similarity">
    <text evidence="2">Belongs to the BMP lipoprotein family.</text>
</comment>
<dbReference type="SUPFAM" id="SSF53822">
    <property type="entry name" value="Periplasmic binding protein-like I"/>
    <property type="match status" value="1"/>
</dbReference>
<dbReference type="GO" id="GO:0005886">
    <property type="term" value="C:plasma membrane"/>
    <property type="evidence" value="ECO:0007669"/>
    <property type="project" value="UniProtKB-SubCell"/>
</dbReference>
<comment type="subcellular location">
    <subcellularLocation>
        <location evidence="1">Cell membrane</location>
        <topology evidence="1">Lipid-anchor</topology>
    </subcellularLocation>
</comment>
<feature type="chain" id="PRO_5038370650" evidence="7">
    <location>
        <begin position="19"/>
        <end position="382"/>
    </location>
</feature>
<dbReference type="Gene3D" id="3.40.50.2300">
    <property type="match status" value="2"/>
</dbReference>
<evidence type="ECO:0000256" key="6">
    <source>
        <dbReference type="ARBA" id="ARBA00023288"/>
    </source>
</evidence>
<sequence>MKKVFALLLALAMSLSLAACGGTGSGSGSGSSAAGSGSASSSGESGGKVYNVCNLVNGNLGDKSFFDSAESGLAELKAAGRIEYKTIEMGGTDEDQPSWLSTLYEVSESGEYDLIVCGTYQMPEYLDEVAAQYPDQKYLIYDSESSQPNVVNINYKQNDMGYLVGVFAANMTTDTNLEKINEDAVIGFVGGVDSPVINDFLYGFILGAQSVNADVKVDTRYTNDYVDTAIAKEYGLSMINDNKCDIIWGVAGNAGNGAAEAALESGKAWFIGVDSDQELTLSSDLAAITLTSGLKNIGNSLVWFFDQWDAGEDLFGQNILLGIAEGGVGIVTDKNFATYASDDTKAAVQAAQDGILAGEITVPTAIGDTSGAVADLREAVRP</sequence>
<keyword evidence="5" id="KW-0472">Membrane</keyword>
<proteinExistence type="inferred from homology"/>
<dbReference type="RefSeq" id="WP_187332994.1">
    <property type="nucleotide sequence ID" value="NZ_CP060490.1"/>
</dbReference>
<feature type="signal peptide" evidence="7">
    <location>
        <begin position="1"/>
        <end position="18"/>
    </location>
</feature>
<dbReference type="EMBL" id="CP060490">
    <property type="protein sequence ID" value="QNL44393.1"/>
    <property type="molecule type" value="Genomic_DNA"/>
</dbReference>
<dbReference type="InterPro" id="IPR028082">
    <property type="entry name" value="Peripla_BP_I"/>
</dbReference>
<evidence type="ECO:0000256" key="4">
    <source>
        <dbReference type="ARBA" id="ARBA00022729"/>
    </source>
</evidence>
<evidence type="ECO:0000256" key="2">
    <source>
        <dbReference type="ARBA" id="ARBA00008610"/>
    </source>
</evidence>
<dbReference type="Proteomes" id="UP000515960">
    <property type="component" value="Chromosome"/>
</dbReference>
<keyword evidence="3" id="KW-1003">Cell membrane</keyword>
<dbReference type="InterPro" id="IPR003760">
    <property type="entry name" value="PnrA-like"/>
</dbReference>
<keyword evidence="6" id="KW-0449">Lipoprotein</keyword>
<dbReference type="PANTHER" id="PTHR34296">
    <property type="entry name" value="TRANSCRIPTIONAL ACTIVATOR PROTEIN MED"/>
    <property type="match status" value="1"/>
</dbReference>
<feature type="domain" description="ABC transporter substrate-binding protein PnrA-like" evidence="8">
    <location>
        <begin position="52"/>
        <end position="352"/>
    </location>
</feature>
<reference evidence="9 10" key="1">
    <citation type="submission" date="2020-08" db="EMBL/GenBank/DDBJ databases">
        <authorList>
            <person name="Liu C."/>
            <person name="Sun Q."/>
        </authorList>
    </citation>
    <scope>NUCLEOTIDE SEQUENCE [LARGE SCALE GENOMIC DNA]</scope>
    <source>
        <strain evidence="9 10">NSJ-62</strain>
    </source>
</reference>
<keyword evidence="10" id="KW-1185">Reference proteome</keyword>
<evidence type="ECO:0000256" key="3">
    <source>
        <dbReference type="ARBA" id="ARBA00022475"/>
    </source>
</evidence>